<dbReference type="Proteomes" id="UP001306592">
    <property type="component" value="Unassembled WGS sequence"/>
</dbReference>
<dbReference type="RefSeq" id="WP_336203567.1">
    <property type="nucleotide sequence ID" value="NZ_JBANEI010000015.1"/>
</dbReference>
<sequence>MNIDVFISDKNHMANLGEQLDYIFNYDQIEDLEDNKLNREKVLLLSQFLVGNAADPLSFIKGKNYNEQYEIFETWCSLIKCPEELSRLCLTIFRFYY</sequence>
<dbReference type="EMBL" id="JBANEI010000015">
    <property type="protein sequence ID" value="MEI2683675.1"/>
    <property type="molecule type" value="Genomic_DNA"/>
</dbReference>
<evidence type="ECO:0000313" key="2">
    <source>
        <dbReference type="Proteomes" id="UP001306592"/>
    </source>
</evidence>
<name>A0ABU8DJJ1_ERWAP</name>
<accession>A0ABU8DJJ1</accession>
<evidence type="ECO:0000313" key="1">
    <source>
        <dbReference type="EMBL" id="MEI2683675.1"/>
    </source>
</evidence>
<reference evidence="1 2" key="1">
    <citation type="submission" date="2024-02" db="EMBL/GenBank/DDBJ databases">
        <title>First report Erwinia aphidicola in onion in Chile.</title>
        <authorList>
            <person name="Valenzuela M."/>
            <person name="Pena M."/>
            <person name="Dutta B."/>
        </authorList>
    </citation>
    <scope>NUCLEOTIDE SEQUENCE [LARGE SCALE GENOMIC DNA]</scope>
    <source>
        <strain evidence="1 2">QCJ3A</strain>
    </source>
</reference>
<organism evidence="1 2">
    <name type="scientific">Erwinia aphidicola</name>
    <dbReference type="NCBI Taxonomy" id="68334"/>
    <lineage>
        <taxon>Bacteria</taxon>
        <taxon>Pseudomonadati</taxon>
        <taxon>Pseudomonadota</taxon>
        <taxon>Gammaproteobacteria</taxon>
        <taxon>Enterobacterales</taxon>
        <taxon>Erwiniaceae</taxon>
        <taxon>Erwinia</taxon>
    </lineage>
</organism>
<keyword evidence="2" id="KW-1185">Reference proteome</keyword>
<protein>
    <recommendedName>
        <fullName evidence="3">CdiI immunity protein domain-containing protein</fullName>
    </recommendedName>
</protein>
<proteinExistence type="predicted"/>
<comment type="caution">
    <text evidence="1">The sequence shown here is derived from an EMBL/GenBank/DDBJ whole genome shotgun (WGS) entry which is preliminary data.</text>
</comment>
<evidence type="ECO:0008006" key="3">
    <source>
        <dbReference type="Google" id="ProtNLM"/>
    </source>
</evidence>
<gene>
    <name evidence="1" type="ORF">V8N49_18675</name>
</gene>